<dbReference type="Pfam" id="PF00746">
    <property type="entry name" value="Gram_pos_anchor"/>
    <property type="match status" value="1"/>
</dbReference>
<dbReference type="NCBIfam" id="TIGR01167">
    <property type="entry name" value="LPXTG_anchor"/>
    <property type="match status" value="1"/>
</dbReference>
<keyword evidence="1" id="KW-0134">Cell wall</keyword>
<proteinExistence type="predicted"/>
<sequence length="300" mass="32214">MLMIASYEVNNLPTDVQNELSNYAASLINSARQQLGTPEVTVTPNIQAFANKIAQNLQDDIKSGVYDPTDESSNDQSAITRNAKDYGVEPADYNHAGTTTDYYDEALSASQQGTASLSELRHSIADEVLASLTLPNWRTLALFGLSNNEKAEFALGVERTLKPEEGKRITTYHFIVVPESALGGTTSTDRPADNPQTPSQEDQDNKASQVQVEQNSQAPQVEASNPVKATPQKATTSPVANVSATKVANPAKENQVVSAEKNLPQTGDGNTANAIALLLGYLSVFAGIFVGFRKKPDKTK</sequence>
<protein>
    <submittedName>
        <fullName evidence="8">LPXTG-motif protein cell wall anchor domain protein</fullName>
    </submittedName>
</protein>
<evidence type="ECO:0000256" key="3">
    <source>
        <dbReference type="ARBA" id="ARBA00022729"/>
    </source>
</evidence>
<dbReference type="EMBL" id="AWVA01000036">
    <property type="protein sequence ID" value="ERJ77682.1"/>
    <property type="molecule type" value="Genomic_DNA"/>
</dbReference>
<dbReference type="PATRIC" id="fig|1227275.3.peg.616"/>
<feature type="domain" description="Gram-positive cocci surface proteins LPxTG" evidence="7">
    <location>
        <begin position="263"/>
        <end position="300"/>
    </location>
</feature>
<evidence type="ECO:0000256" key="4">
    <source>
        <dbReference type="ARBA" id="ARBA00023088"/>
    </source>
</evidence>
<feature type="region of interest" description="Disordered" evidence="5">
    <location>
        <begin position="180"/>
        <end position="241"/>
    </location>
</feature>
<comment type="caution">
    <text evidence="8">The sequence shown here is derived from an EMBL/GenBank/DDBJ whole genome shotgun (WGS) entry which is preliminary data.</text>
</comment>
<keyword evidence="3" id="KW-0732">Signal</keyword>
<reference evidence="8 9" key="1">
    <citation type="submission" date="2013-06" db="EMBL/GenBank/DDBJ databases">
        <authorList>
            <person name="Weinstock G."/>
            <person name="Sodergren E."/>
            <person name="Lobos E.A."/>
            <person name="Fulton L."/>
            <person name="Fulton R."/>
            <person name="Courtney L."/>
            <person name="Fronick C."/>
            <person name="O'Laughlin M."/>
            <person name="Godfrey J."/>
            <person name="Wilson R.M."/>
            <person name="Miner T."/>
            <person name="Farmer C."/>
            <person name="Delehaunty K."/>
            <person name="Cordes M."/>
            <person name="Minx P."/>
            <person name="Tomlinson C."/>
            <person name="Chen J."/>
            <person name="Wollam A."/>
            <person name="Pepin K.H."/>
            <person name="Bhonagiri V."/>
            <person name="Zhang X."/>
            <person name="Warren W."/>
            <person name="Mitreva M."/>
            <person name="Mardis E.R."/>
            <person name="Wilson R.K."/>
        </authorList>
    </citation>
    <scope>NUCLEOTIDE SEQUENCE [LARGE SCALE GENOMIC DNA]</scope>
    <source>
        <strain evidence="8 9">W1703</strain>
    </source>
</reference>
<dbReference type="InterPro" id="IPR027607">
    <property type="entry name" value="Surf_Exclu_SEC10/PgrA"/>
</dbReference>
<evidence type="ECO:0000259" key="7">
    <source>
        <dbReference type="PROSITE" id="PS50847"/>
    </source>
</evidence>
<evidence type="ECO:0000313" key="9">
    <source>
        <dbReference type="Proteomes" id="UP000016617"/>
    </source>
</evidence>
<feature type="compositionally biased region" description="Polar residues" evidence="5">
    <location>
        <begin position="183"/>
        <end position="223"/>
    </location>
</feature>
<feature type="transmembrane region" description="Helical" evidence="6">
    <location>
        <begin position="274"/>
        <end position="292"/>
    </location>
</feature>
<dbReference type="AlphaFoldDB" id="U2JCC7"/>
<dbReference type="PROSITE" id="PS50847">
    <property type="entry name" value="GRAM_POS_ANCHORING"/>
    <property type="match status" value="1"/>
</dbReference>
<evidence type="ECO:0000313" key="8">
    <source>
        <dbReference type="EMBL" id="ERJ77682.1"/>
    </source>
</evidence>
<dbReference type="NCBIfam" id="TIGR04320">
    <property type="entry name" value="Surf_Exclu_PgrA"/>
    <property type="match status" value="1"/>
</dbReference>
<evidence type="ECO:0000256" key="5">
    <source>
        <dbReference type="SAM" id="MobiDB-lite"/>
    </source>
</evidence>
<dbReference type="InterPro" id="IPR019931">
    <property type="entry name" value="LPXTG_anchor"/>
</dbReference>
<accession>U2JCC7</accession>
<keyword evidence="6" id="KW-1133">Transmembrane helix</keyword>
<organism evidence="8 9">
    <name type="scientific">Streptococcus sobrinus W1703</name>
    <dbReference type="NCBI Taxonomy" id="1227275"/>
    <lineage>
        <taxon>Bacteria</taxon>
        <taxon>Bacillati</taxon>
        <taxon>Bacillota</taxon>
        <taxon>Bacilli</taxon>
        <taxon>Lactobacillales</taxon>
        <taxon>Streptococcaceae</taxon>
        <taxon>Streptococcus</taxon>
    </lineage>
</organism>
<evidence type="ECO:0000256" key="2">
    <source>
        <dbReference type="ARBA" id="ARBA00022525"/>
    </source>
</evidence>
<keyword evidence="4" id="KW-0572">Peptidoglycan-anchor</keyword>
<keyword evidence="2" id="KW-0964">Secreted</keyword>
<evidence type="ECO:0000256" key="1">
    <source>
        <dbReference type="ARBA" id="ARBA00022512"/>
    </source>
</evidence>
<name>U2JCC7_9STRE</name>
<dbReference type="HOGENOM" id="CLU_927253_0_0_9"/>
<gene>
    <name evidence="8" type="ORF">HMPREF1557_00695</name>
</gene>
<keyword evidence="6" id="KW-0472">Membrane</keyword>
<evidence type="ECO:0000256" key="6">
    <source>
        <dbReference type="SAM" id="Phobius"/>
    </source>
</evidence>
<dbReference type="Proteomes" id="UP000016617">
    <property type="component" value="Unassembled WGS sequence"/>
</dbReference>
<keyword evidence="6" id="KW-0812">Transmembrane</keyword>
<feature type="compositionally biased region" description="Polar residues" evidence="5">
    <location>
        <begin position="232"/>
        <end position="241"/>
    </location>
</feature>